<keyword evidence="1" id="KW-1133">Transmembrane helix</keyword>
<dbReference type="RefSeq" id="WP_068123463.1">
    <property type="nucleotide sequence ID" value="NZ_CCXJ01000659.1"/>
</dbReference>
<accession>A0ABT9NLS4</accession>
<organism evidence="2 3">
    <name type="scientific">Nocardioides massiliensis</name>
    <dbReference type="NCBI Taxonomy" id="1325935"/>
    <lineage>
        <taxon>Bacteria</taxon>
        <taxon>Bacillati</taxon>
        <taxon>Actinomycetota</taxon>
        <taxon>Actinomycetes</taxon>
        <taxon>Propionibacteriales</taxon>
        <taxon>Nocardioidaceae</taxon>
        <taxon>Nocardioides</taxon>
    </lineage>
</organism>
<dbReference type="EMBL" id="JAUSQM010000001">
    <property type="protein sequence ID" value="MDP9821380.1"/>
    <property type="molecule type" value="Genomic_DNA"/>
</dbReference>
<sequence>MRAHPAEDDALVAGPDTLRVDLHPAGQPWFVGPTPELDEEAWFKRARKLVSSRVTNTAALPFALEQPYIAAVVERVGTVLPGEPRHRLLRWLDLAENPVIMEVTAWARGAEADLRTRLLGRQRPAEEDRSDRGGTVVLRLHRVPPVQDPRMREEWVELRFLVDHGHPDGVIVASVAVPRARLDALLPEIEAILLAARVRRTTDPLEAQVRRAQRLRPVGHARVTGWFVAIVAILALCVPYGLALSGPLEADWTETLEVRPIAQARAIAGWLLTLALVAHLVSLVRDRHLVAEPGDRDFATYIVAGVAPGLIAGAIGHVGALAASLVLTGAVLALRLRAWRTARPDVLVRTAWVGTFALGALHRWALLEMPMTRAGWTLGLDAPEAERERWAAEHTLPVLEVASLVLLNAVTLVAVFLAWRFLPLVRTRFVPIAVLLVVPWLLWFQAWAAVLVVPLALIALVRRREPAESSGNPFLDVHR</sequence>
<evidence type="ECO:0000256" key="1">
    <source>
        <dbReference type="SAM" id="Phobius"/>
    </source>
</evidence>
<comment type="caution">
    <text evidence="2">The sequence shown here is derived from an EMBL/GenBank/DDBJ whole genome shotgun (WGS) entry which is preliminary data.</text>
</comment>
<keyword evidence="1" id="KW-0472">Membrane</keyword>
<feature type="transmembrane region" description="Helical" evidence="1">
    <location>
        <begin position="301"/>
        <end position="334"/>
    </location>
</feature>
<feature type="transmembrane region" description="Helical" evidence="1">
    <location>
        <begin position="346"/>
        <end position="366"/>
    </location>
</feature>
<evidence type="ECO:0000313" key="3">
    <source>
        <dbReference type="Proteomes" id="UP001240447"/>
    </source>
</evidence>
<name>A0ABT9NLS4_9ACTN</name>
<dbReference type="Proteomes" id="UP001240447">
    <property type="component" value="Unassembled WGS sequence"/>
</dbReference>
<feature type="transmembrane region" description="Helical" evidence="1">
    <location>
        <begin position="223"/>
        <end position="243"/>
    </location>
</feature>
<feature type="transmembrane region" description="Helical" evidence="1">
    <location>
        <begin position="434"/>
        <end position="461"/>
    </location>
</feature>
<keyword evidence="1" id="KW-0812">Transmembrane</keyword>
<feature type="transmembrane region" description="Helical" evidence="1">
    <location>
        <begin position="264"/>
        <end position="281"/>
    </location>
</feature>
<keyword evidence="3" id="KW-1185">Reference proteome</keyword>
<feature type="transmembrane region" description="Helical" evidence="1">
    <location>
        <begin position="401"/>
        <end position="422"/>
    </location>
</feature>
<reference evidence="2 3" key="1">
    <citation type="submission" date="2023-07" db="EMBL/GenBank/DDBJ databases">
        <title>Sequencing the genomes of 1000 actinobacteria strains.</title>
        <authorList>
            <person name="Klenk H.-P."/>
        </authorList>
    </citation>
    <scope>NUCLEOTIDE SEQUENCE [LARGE SCALE GENOMIC DNA]</scope>
    <source>
        <strain evidence="2 3">GD13</strain>
    </source>
</reference>
<proteinExistence type="predicted"/>
<gene>
    <name evidence="2" type="ORF">J2S59_001189</name>
</gene>
<evidence type="ECO:0000313" key="2">
    <source>
        <dbReference type="EMBL" id="MDP9821380.1"/>
    </source>
</evidence>
<protein>
    <submittedName>
        <fullName evidence="2">Uncharacterized protein</fullName>
    </submittedName>
</protein>